<dbReference type="AlphaFoldDB" id="A0AAW2JFG0"/>
<keyword evidence="3" id="KW-0472">Membrane</keyword>
<dbReference type="InterPro" id="IPR023213">
    <property type="entry name" value="CAT-like_dom_sf"/>
</dbReference>
<dbReference type="GO" id="GO:0016747">
    <property type="term" value="F:acyltransferase activity, transferring groups other than amino-acyl groups"/>
    <property type="evidence" value="ECO:0007669"/>
    <property type="project" value="UniProtKB-ARBA"/>
</dbReference>
<dbReference type="InterPro" id="IPR051504">
    <property type="entry name" value="Plant_metabolite_acyltrans"/>
</dbReference>
<feature type="transmembrane region" description="Helical" evidence="3">
    <location>
        <begin position="63"/>
        <end position="85"/>
    </location>
</feature>
<dbReference type="PANTHER" id="PTHR31625">
    <property type="match status" value="1"/>
</dbReference>
<comment type="caution">
    <text evidence="4">The sequence shown here is derived from an EMBL/GenBank/DDBJ whole genome shotgun (WGS) entry which is preliminary data.</text>
</comment>
<reference evidence="4" key="1">
    <citation type="submission" date="2020-06" db="EMBL/GenBank/DDBJ databases">
        <authorList>
            <person name="Li T."/>
            <person name="Hu X."/>
            <person name="Zhang T."/>
            <person name="Song X."/>
            <person name="Zhang H."/>
            <person name="Dai N."/>
            <person name="Sheng W."/>
            <person name="Hou X."/>
            <person name="Wei L."/>
        </authorList>
    </citation>
    <scope>NUCLEOTIDE SEQUENCE</scope>
    <source>
        <strain evidence="4">G02</strain>
        <tissue evidence="4">Leaf</tissue>
    </source>
</reference>
<evidence type="ECO:0000256" key="2">
    <source>
        <dbReference type="ARBA" id="ARBA00023315"/>
    </source>
</evidence>
<name>A0AAW2JFG0_SESRA</name>
<organism evidence="4">
    <name type="scientific">Sesamum radiatum</name>
    <name type="common">Black benniseed</name>
    <dbReference type="NCBI Taxonomy" id="300843"/>
    <lineage>
        <taxon>Eukaryota</taxon>
        <taxon>Viridiplantae</taxon>
        <taxon>Streptophyta</taxon>
        <taxon>Embryophyta</taxon>
        <taxon>Tracheophyta</taxon>
        <taxon>Spermatophyta</taxon>
        <taxon>Magnoliopsida</taxon>
        <taxon>eudicotyledons</taxon>
        <taxon>Gunneridae</taxon>
        <taxon>Pentapetalae</taxon>
        <taxon>asterids</taxon>
        <taxon>lamiids</taxon>
        <taxon>Lamiales</taxon>
        <taxon>Pedaliaceae</taxon>
        <taxon>Sesamum</taxon>
    </lineage>
</organism>
<dbReference type="Gene3D" id="3.30.559.10">
    <property type="entry name" value="Chloramphenicol acetyltransferase-like domain"/>
    <property type="match status" value="2"/>
</dbReference>
<keyword evidence="3" id="KW-0812">Transmembrane</keyword>
<proteinExistence type="predicted"/>
<sequence>MHRFVTHHVVADASTIVSFMQAWALINRSKPNGVDNILELLAEGNLLPFYNRKMVMNLSGLDLIYWDIIVGCSCPVEPPILIFLIDKLRATLVLKKEEIHKLKNLVLAKCTSISHLSSLTIICALSWVCWAKNNSTVCRGHRRQRPAYFGFMVIAEED</sequence>
<evidence type="ECO:0000256" key="3">
    <source>
        <dbReference type="SAM" id="Phobius"/>
    </source>
</evidence>
<reference evidence="4" key="2">
    <citation type="journal article" date="2024" name="Plant">
        <title>Genomic evolution and insights into agronomic trait innovations of Sesamum species.</title>
        <authorList>
            <person name="Miao H."/>
            <person name="Wang L."/>
            <person name="Qu L."/>
            <person name="Liu H."/>
            <person name="Sun Y."/>
            <person name="Le M."/>
            <person name="Wang Q."/>
            <person name="Wei S."/>
            <person name="Zheng Y."/>
            <person name="Lin W."/>
            <person name="Duan Y."/>
            <person name="Cao H."/>
            <person name="Xiong S."/>
            <person name="Wang X."/>
            <person name="Wei L."/>
            <person name="Li C."/>
            <person name="Ma Q."/>
            <person name="Ju M."/>
            <person name="Zhao R."/>
            <person name="Li G."/>
            <person name="Mu C."/>
            <person name="Tian Q."/>
            <person name="Mei H."/>
            <person name="Zhang T."/>
            <person name="Gao T."/>
            <person name="Zhang H."/>
        </authorList>
    </citation>
    <scope>NUCLEOTIDE SEQUENCE</scope>
    <source>
        <strain evidence="4">G02</strain>
    </source>
</reference>
<keyword evidence="3" id="KW-1133">Transmembrane helix</keyword>
<evidence type="ECO:0000256" key="1">
    <source>
        <dbReference type="ARBA" id="ARBA00022679"/>
    </source>
</evidence>
<protein>
    <recommendedName>
        <fullName evidence="5">Condensation domain-containing protein</fullName>
    </recommendedName>
</protein>
<keyword evidence="2" id="KW-0012">Acyltransferase</keyword>
<dbReference type="EMBL" id="JACGWJ010000355">
    <property type="protein sequence ID" value="KAL0293067.1"/>
    <property type="molecule type" value="Genomic_DNA"/>
</dbReference>
<evidence type="ECO:0008006" key="5">
    <source>
        <dbReference type="Google" id="ProtNLM"/>
    </source>
</evidence>
<accession>A0AAW2JFG0</accession>
<keyword evidence="1" id="KW-0808">Transferase</keyword>
<evidence type="ECO:0000313" key="4">
    <source>
        <dbReference type="EMBL" id="KAL0293067.1"/>
    </source>
</evidence>
<gene>
    <name evidence="4" type="ORF">Sradi_6958300</name>
</gene>